<protein>
    <recommendedName>
        <fullName evidence="6">TVP38/TMEM64 family membrane protein</fullName>
    </recommendedName>
</protein>
<sequence length="204" mass="22774">MPHVQEFMQTVLEWVGRSGGMAPVYFIAVFVLATFFFIPLVLLSTAGGFLFGVFLGIFLVVLGATISSGIAYLISHFFLRNWVRSEIQKHRFLRVIDHVVKNGNWKVVILSRVAPIFPFLPLNLAYGVSKIRYWKFIFAFFIGFLPGTFLGAYLGSIAGTLIGAQERAPLPGEKFFLVLSVTAAIFATLYMTKLTRRALTANQP</sequence>
<keyword evidence="5 6" id="KW-0472">Membrane</keyword>
<dbReference type="Proteomes" id="UP000230859">
    <property type="component" value="Unassembled WGS sequence"/>
</dbReference>
<accession>A0A2H0LSM1</accession>
<dbReference type="InterPro" id="IPR015414">
    <property type="entry name" value="TMEM64"/>
</dbReference>
<evidence type="ECO:0000313" key="8">
    <source>
        <dbReference type="EMBL" id="PIQ87351.1"/>
    </source>
</evidence>
<keyword evidence="4 6" id="KW-1133">Transmembrane helix</keyword>
<keyword evidence="3 6" id="KW-0812">Transmembrane</keyword>
<feature type="transmembrane region" description="Helical" evidence="6">
    <location>
        <begin position="107"/>
        <end position="126"/>
    </location>
</feature>
<name>A0A2H0LSM1_9BACT</name>
<evidence type="ECO:0000256" key="5">
    <source>
        <dbReference type="ARBA" id="ARBA00023136"/>
    </source>
</evidence>
<dbReference type="PANTHER" id="PTHR12677">
    <property type="entry name" value="GOLGI APPARATUS MEMBRANE PROTEIN TVP38-RELATED"/>
    <property type="match status" value="1"/>
</dbReference>
<dbReference type="Pfam" id="PF09335">
    <property type="entry name" value="VTT_dom"/>
    <property type="match status" value="1"/>
</dbReference>
<feature type="transmembrane region" description="Helical" evidence="6">
    <location>
        <begin position="20"/>
        <end position="42"/>
    </location>
</feature>
<feature type="transmembrane region" description="Helical" evidence="6">
    <location>
        <begin position="49"/>
        <end position="74"/>
    </location>
</feature>
<evidence type="ECO:0000256" key="3">
    <source>
        <dbReference type="ARBA" id="ARBA00022692"/>
    </source>
</evidence>
<dbReference type="PANTHER" id="PTHR12677:SF59">
    <property type="entry name" value="GOLGI APPARATUS MEMBRANE PROTEIN TVP38-RELATED"/>
    <property type="match status" value="1"/>
</dbReference>
<dbReference type="EMBL" id="PCVY01000014">
    <property type="protein sequence ID" value="PIQ87351.1"/>
    <property type="molecule type" value="Genomic_DNA"/>
</dbReference>
<evidence type="ECO:0000256" key="6">
    <source>
        <dbReference type="RuleBase" id="RU366058"/>
    </source>
</evidence>
<dbReference type="InterPro" id="IPR032816">
    <property type="entry name" value="VTT_dom"/>
</dbReference>
<reference evidence="8 9" key="1">
    <citation type="submission" date="2017-09" db="EMBL/GenBank/DDBJ databases">
        <title>Depth-based differentiation of microbial function through sediment-hosted aquifers and enrichment of novel symbionts in the deep terrestrial subsurface.</title>
        <authorList>
            <person name="Probst A.J."/>
            <person name="Ladd B."/>
            <person name="Jarett J.K."/>
            <person name="Geller-Mcgrath D.E."/>
            <person name="Sieber C.M."/>
            <person name="Emerson J.B."/>
            <person name="Anantharaman K."/>
            <person name="Thomas B.C."/>
            <person name="Malmstrom R."/>
            <person name="Stieglmeier M."/>
            <person name="Klingl A."/>
            <person name="Woyke T."/>
            <person name="Ryan C.M."/>
            <person name="Banfield J.F."/>
        </authorList>
    </citation>
    <scope>NUCLEOTIDE SEQUENCE [LARGE SCALE GENOMIC DNA]</scope>
    <source>
        <strain evidence="8">CG11_big_fil_rev_8_21_14_0_20_45_26</strain>
    </source>
</reference>
<evidence type="ECO:0000256" key="2">
    <source>
        <dbReference type="ARBA" id="ARBA00022475"/>
    </source>
</evidence>
<evidence type="ECO:0000259" key="7">
    <source>
        <dbReference type="Pfam" id="PF09335"/>
    </source>
</evidence>
<gene>
    <name evidence="8" type="ORF">COV74_01110</name>
</gene>
<feature type="transmembrane region" description="Helical" evidence="6">
    <location>
        <begin position="175"/>
        <end position="192"/>
    </location>
</feature>
<organism evidence="8 9">
    <name type="scientific">Candidatus Abzuiibacterium crystallinum</name>
    <dbReference type="NCBI Taxonomy" id="1974748"/>
    <lineage>
        <taxon>Bacteria</taxon>
        <taxon>Pseudomonadati</taxon>
        <taxon>Candidatus Omnitrophota</taxon>
        <taxon>Candidatus Abzuiibacterium</taxon>
    </lineage>
</organism>
<evidence type="ECO:0000256" key="4">
    <source>
        <dbReference type="ARBA" id="ARBA00022989"/>
    </source>
</evidence>
<comment type="caution">
    <text evidence="8">The sequence shown here is derived from an EMBL/GenBank/DDBJ whole genome shotgun (WGS) entry which is preliminary data.</text>
</comment>
<proteinExistence type="inferred from homology"/>
<comment type="similarity">
    <text evidence="6">Belongs to the TVP38/TMEM64 family.</text>
</comment>
<dbReference type="GO" id="GO:0005886">
    <property type="term" value="C:plasma membrane"/>
    <property type="evidence" value="ECO:0007669"/>
    <property type="project" value="UniProtKB-SubCell"/>
</dbReference>
<feature type="domain" description="VTT" evidence="7">
    <location>
        <begin position="38"/>
        <end position="156"/>
    </location>
</feature>
<feature type="transmembrane region" description="Helical" evidence="6">
    <location>
        <begin position="133"/>
        <end position="155"/>
    </location>
</feature>
<evidence type="ECO:0000256" key="1">
    <source>
        <dbReference type="ARBA" id="ARBA00004651"/>
    </source>
</evidence>
<comment type="subcellular location">
    <subcellularLocation>
        <location evidence="1 6">Cell membrane</location>
        <topology evidence="1 6">Multi-pass membrane protein</topology>
    </subcellularLocation>
</comment>
<evidence type="ECO:0000313" key="9">
    <source>
        <dbReference type="Proteomes" id="UP000230859"/>
    </source>
</evidence>
<keyword evidence="2 6" id="KW-1003">Cell membrane</keyword>
<dbReference type="AlphaFoldDB" id="A0A2H0LSM1"/>